<evidence type="ECO:0000256" key="2">
    <source>
        <dbReference type="ARBA" id="ARBA00022598"/>
    </source>
</evidence>
<dbReference type="InterPro" id="IPR001645">
    <property type="entry name" value="Folylpolyglutamate_synth"/>
</dbReference>
<organism evidence="7 8">
    <name type="scientific">Halobacteriovorax marinus (strain ATCC BAA-682 / DSM 15412 / SJ)</name>
    <name type="common">Bacteriovorax marinus</name>
    <dbReference type="NCBI Taxonomy" id="862908"/>
    <lineage>
        <taxon>Bacteria</taxon>
        <taxon>Pseudomonadati</taxon>
        <taxon>Bdellovibrionota</taxon>
        <taxon>Bacteriovoracia</taxon>
        <taxon>Bacteriovoracales</taxon>
        <taxon>Halobacteriovoraceae</taxon>
        <taxon>Halobacteriovorax</taxon>
    </lineage>
</organism>
<keyword evidence="2" id="KW-0436">Ligase</keyword>
<accession>E1X2D6</accession>
<dbReference type="GO" id="GO:0005829">
    <property type="term" value="C:cytosol"/>
    <property type="evidence" value="ECO:0007669"/>
    <property type="project" value="TreeGrafter"/>
</dbReference>
<keyword evidence="5" id="KW-0067">ATP-binding</keyword>
<dbReference type="KEGG" id="bmx:BMS_1883"/>
<dbReference type="PANTHER" id="PTHR11136">
    <property type="entry name" value="FOLYLPOLYGLUTAMATE SYNTHASE-RELATED"/>
    <property type="match status" value="1"/>
</dbReference>
<dbReference type="SUPFAM" id="SSF53623">
    <property type="entry name" value="MurD-like peptide ligases, catalytic domain"/>
    <property type="match status" value="1"/>
</dbReference>
<dbReference type="InterPro" id="IPR036565">
    <property type="entry name" value="Mur-like_cat_sf"/>
</dbReference>
<dbReference type="UniPathway" id="UPA00077">
    <property type="reaction ID" value="UER00157"/>
</dbReference>
<keyword evidence="4" id="KW-0547">Nucleotide-binding</keyword>
<evidence type="ECO:0000313" key="7">
    <source>
        <dbReference type="EMBL" id="CBW26703.1"/>
    </source>
</evidence>
<gene>
    <name evidence="7" type="ordered locus">BMS_1883</name>
</gene>
<dbReference type="InterPro" id="IPR036615">
    <property type="entry name" value="Mur_ligase_C_dom_sf"/>
</dbReference>
<keyword evidence="8" id="KW-1185">Reference proteome</keyword>
<dbReference type="eggNOG" id="COG0285">
    <property type="taxonomic scope" value="Bacteria"/>
</dbReference>
<dbReference type="PATRIC" id="fig|862908.3.peg.1788"/>
<dbReference type="GO" id="GO:0046654">
    <property type="term" value="P:tetrahydrofolate biosynthetic process"/>
    <property type="evidence" value="ECO:0007669"/>
    <property type="project" value="UniProtKB-UniPathway"/>
</dbReference>
<evidence type="ECO:0000256" key="3">
    <source>
        <dbReference type="ARBA" id="ARBA00022723"/>
    </source>
</evidence>
<dbReference type="EMBL" id="FQ312005">
    <property type="protein sequence ID" value="CBW26703.1"/>
    <property type="molecule type" value="Genomic_DNA"/>
</dbReference>
<proteinExistence type="inferred from homology"/>
<dbReference type="RefSeq" id="WP_014244484.1">
    <property type="nucleotide sequence ID" value="NC_016620.1"/>
</dbReference>
<dbReference type="GO" id="GO:0046872">
    <property type="term" value="F:metal ion binding"/>
    <property type="evidence" value="ECO:0007669"/>
    <property type="project" value="UniProtKB-KW"/>
</dbReference>
<protein>
    <submittedName>
        <fullName evidence="7">Folylpolyglutamate synthase</fullName>
    </submittedName>
</protein>
<dbReference type="SUPFAM" id="SSF53244">
    <property type="entry name" value="MurD-like peptide ligases, peptide-binding domain"/>
    <property type="match status" value="1"/>
</dbReference>
<dbReference type="AlphaFoldDB" id="E1X2D6"/>
<evidence type="ECO:0000256" key="4">
    <source>
        <dbReference type="ARBA" id="ARBA00022741"/>
    </source>
</evidence>
<reference evidence="8" key="1">
    <citation type="journal article" date="2013" name="ISME J.">
        <title>A small predatory core genome in the divergent marine Bacteriovorax marinus SJ and the terrestrial Bdellovibrio bacteriovorus.</title>
        <authorList>
            <person name="Crossman L.C."/>
            <person name="Chen H."/>
            <person name="Cerdeno-Tarraga A.M."/>
            <person name="Brooks K."/>
            <person name="Quail M.A."/>
            <person name="Pineiro S.A."/>
            <person name="Hobley L."/>
            <person name="Sockett R.E."/>
            <person name="Bentley S.D."/>
            <person name="Parkhill J."/>
            <person name="Williams H.N."/>
            <person name="Stine O.C."/>
        </authorList>
    </citation>
    <scope>NUCLEOTIDE SEQUENCE [LARGE SCALE GENOMIC DNA]</scope>
    <source>
        <strain evidence="8">ATCC BAA-682 / DSM 15412 / SJ</strain>
    </source>
</reference>
<name>E1X2D6_HALMS</name>
<dbReference type="OrthoDB" id="9809356at2"/>
<dbReference type="PANTHER" id="PTHR11136:SF0">
    <property type="entry name" value="DIHYDROFOLATE SYNTHETASE-RELATED"/>
    <property type="match status" value="1"/>
</dbReference>
<dbReference type="STRING" id="862908.BMS_1883"/>
<keyword evidence="6" id="KW-0460">Magnesium</keyword>
<dbReference type="GO" id="GO:0004326">
    <property type="term" value="F:tetrahydrofolylpolyglutamate synthase activity"/>
    <property type="evidence" value="ECO:0007669"/>
    <property type="project" value="InterPro"/>
</dbReference>
<evidence type="ECO:0000256" key="5">
    <source>
        <dbReference type="ARBA" id="ARBA00022840"/>
    </source>
</evidence>
<evidence type="ECO:0000256" key="6">
    <source>
        <dbReference type="ARBA" id="ARBA00022842"/>
    </source>
</evidence>
<dbReference type="Gene3D" id="3.40.1190.10">
    <property type="entry name" value="Mur-like, catalytic domain"/>
    <property type="match status" value="1"/>
</dbReference>
<dbReference type="Gene3D" id="3.90.190.20">
    <property type="entry name" value="Mur ligase, C-terminal domain"/>
    <property type="match status" value="1"/>
</dbReference>
<comment type="similarity">
    <text evidence="1">Belongs to the folylpolyglutamate synthase family.</text>
</comment>
<dbReference type="GO" id="GO:0005524">
    <property type="term" value="F:ATP binding"/>
    <property type="evidence" value="ECO:0007669"/>
    <property type="project" value="UniProtKB-KW"/>
</dbReference>
<dbReference type="Proteomes" id="UP000008963">
    <property type="component" value="Chromosome"/>
</dbReference>
<dbReference type="GO" id="GO:0008841">
    <property type="term" value="F:dihydrofolate synthase activity"/>
    <property type="evidence" value="ECO:0007669"/>
    <property type="project" value="TreeGrafter"/>
</dbReference>
<dbReference type="HOGENOM" id="CLU_015869_1_0_7"/>
<keyword evidence="3" id="KW-0479">Metal-binding</keyword>
<sequence length="406" mass="47119">MAYHKFKDDYLDKLLQSYFGAEFFNPNHSEVQQYFNSFREEISHSKTKIITIAGTNGKGQTSHYINDILVSQGFKTGLWTSPHVLSVTERFKFNDQNIDHDNLKEVFERVYSKDFKLSYYEFLFYCFCSIATKRELDYIILEVGLGGRLDAVNFLDADYTLLTSISKDHEEFLGSSLTGILQEKLGVCRAPAPHFSALSQSFLRKRQGEILKGHHFIDLFESGVLLEDDDYFLRNKLLALYFTTYLQEGVLSREELISKASEFSCTVTKGRQEEVTIKDIKFIFIGAHNIDGIRKMRDFFLSKKQSEKSHLLCAFSKRKIEDVETSIEIFKSSPCLWESINFTSFDHLKALDLQSIPMSDDYEICGDWKSYLDEVINSKKGQWIVTGSYYFIGEVQKYLNTRFNLF</sequence>
<evidence type="ECO:0000313" key="8">
    <source>
        <dbReference type="Proteomes" id="UP000008963"/>
    </source>
</evidence>
<evidence type="ECO:0000256" key="1">
    <source>
        <dbReference type="ARBA" id="ARBA00008276"/>
    </source>
</evidence>